<dbReference type="EMBL" id="ASGP02000004">
    <property type="protein sequence ID" value="KAH9510676.1"/>
    <property type="molecule type" value="Genomic_DNA"/>
</dbReference>
<evidence type="ECO:0000313" key="1">
    <source>
        <dbReference type="EMBL" id="KAH9510676.1"/>
    </source>
</evidence>
<dbReference type="Proteomes" id="UP000790347">
    <property type="component" value="Unassembled WGS sequence"/>
</dbReference>
<gene>
    <name evidence="1" type="ORF">DERF_009186</name>
</gene>
<dbReference type="AlphaFoldDB" id="A0A922HYM0"/>
<reference evidence="1" key="2">
    <citation type="journal article" date="2022" name="Res Sq">
        <title>Comparative Genomics Reveals Insights into the Divergent Evolution of Astigmatic Mites and Household Pest Adaptations.</title>
        <authorList>
            <person name="Xiong Q."/>
            <person name="Wan A.T.-Y."/>
            <person name="Liu X.-Y."/>
            <person name="Fung C.S.-H."/>
            <person name="Xiao X."/>
            <person name="Malainual N."/>
            <person name="Hou J."/>
            <person name="Wang L."/>
            <person name="Wang M."/>
            <person name="Yang K."/>
            <person name="Cui Y."/>
            <person name="Leung E."/>
            <person name="Nong W."/>
            <person name="Shin S.-K."/>
            <person name="Au S."/>
            <person name="Jeong K.Y."/>
            <person name="Chew F.T."/>
            <person name="Hui J."/>
            <person name="Leung T.F."/>
            <person name="Tungtrongchitr A."/>
            <person name="Zhong N."/>
            <person name="Liu Z."/>
            <person name="Tsui S."/>
        </authorList>
    </citation>
    <scope>NUCLEOTIDE SEQUENCE</scope>
    <source>
        <strain evidence="1">Derf</strain>
        <tissue evidence="1">Whole organism</tissue>
    </source>
</reference>
<sequence length="60" mass="7347">MKFKNVISEKEMSECFREMEQVKKFREERMKTYTFKVIRTDHNVRATVEKKNFISQLIKG</sequence>
<protein>
    <submittedName>
        <fullName evidence="1">Uncharacterized protein</fullName>
    </submittedName>
</protein>
<name>A0A922HYM0_DERFA</name>
<keyword evidence="2" id="KW-1185">Reference proteome</keyword>
<organism evidence="1 2">
    <name type="scientific">Dermatophagoides farinae</name>
    <name type="common">American house dust mite</name>
    <dbReference type="NCBI Taxonomy" id="6954"/>
    <lineage>
        <taxon>Eukaryota</taxon>
        <taxon>Metazoa</taxon>
        <taxon>Ecdysozoa</taxon>
        <taxon>Arthropoda</taxon>
        <taxon>Chelicerata</taxon>
        <taxon>Arachnida</taxon>
        <taxon>Acari</taxon>
        <taxon>Acariformes</taxon>
        <taxon>Sarcoptiformes</taxon>
        <taxon>Astigmata</taxon>
        <taxon>Psoroptidia</taxon>
        <taxon>Analgoidea</taxon>
        <taxon>Pyroglyphidae</taxon>
        <taxon>Dermatophagoidinae</taxon>
        <taxon>Dermatophagoides</taxon>
    </lineage>
</organism>
<proteinExistence type="predicted"/>
<evidence type="ECO:0000313" key="2">
    <source>
        <dbReference type="Proteomes" id="UP000790347"/>
    </source>
</evidence>
<reference evidence="1" key="1">
    <citation type="submission" date="2013-05" db="EMBL/GenBank/DDBJ databases">
        <authorList>
            <person name="Yim A.K.Y."/>
            <person name="Chan T.F."/>
            <person name="Ji K.M."/>
            <person name="Liu X.Y."/>
            <person name="Zhou J.W."/>
            <person name="Li R.Q."/>
            <person name="Yang K.Y."/>
            <person name="Li J."/>
            <person name="Li M."/>
            <person name="Law P.T.W."/>
            <person name="Wu Y.L."/>
            <person name="Cai Z.L."/>
            <person name="Qin H."/>
            <person name="Bao Y."/>
            <person name="Leung R.K.K."/>
            <person name="Ng P.K.S."/>
            <person name="Zou J."/>
            <person name="Zhong X.J."/>
            <person name="Ran P.X."/>
            <person name="Zhong N.S."/>
            <person name="Liu Z.G."/>
            <person name="Tsui S.K.W."/>
        </authorList>
    </citation>
    <scope>NUCLEOTIDE SEQUENCE</scope>
    <source>
        <strain evidence="1">Derf</strain>
        <tissue evidence="1">Whole organism</tissue>
    </source>
</reference>
<accession>A0A922HYM0</accession>
<comment type="caution">
    <text evidence="1">The sequence shown here is derived from an EMBL/GenBank/DDBJ whole genome shotgun (WGS) entry which is preliminary data.</text>
</comment>